<dbReference type="EMBL" id="LRBV02000003">
    <property type="status" value="NOT_ANNOTATED_CDS"/>
    <property type="molecule type" value="Genomic_DNA"/>
</dbReference>
<reference evidence="1" key="2">
    <citation type="submission" date="2021-01" db="UniProtKB">
        <authorList>
            <consortium name="EnsemblPlants"/>
        </authorList>
    </citation>
    <scope>IDENTIFICATION</scope>
</reference>
<evidence type="ECO:0000313" key="2">
    <source>
        <dbReference type="Proteomes" id="UP000594261"/>
    </source>
</evidence>
<evidence type="ECO:0008006" key="3">
    <source>
        <dbReference type="Google" id="ProtNLM"/>
    </source>
</evidence>
<proteinExistence type="predicted"/>
<protein>
    <recommendedName>
        <fullName evidence="3">3-beta hydroxysteroid dehydrogenase/isomerase domain-containing protein</fullName>
    </recommendedName>
</protein>
<organism evidence="1 2">
    <name type="scientific">Quercus lobata</name>
    <name type="common">Valley oak</name>
    <dbReference type="NCBI Taxonomy" id="97700"/>
    <lineage>
        <taxon>Eukaryota</taxon>
        <taxon>Viridiplantae</taxon>
        <taxon>Streptophyta</taxon>
        <taxon>Embryophyta</taxon>
        <taxon>Tracheophyta</taxon>
        <taxon>Spermatophyta</taxon>
        <taxon>Magnoliopsida</taxon>
        <taxon>eudicotyledons</taxon>
        <taxon>Gunneridae</taxon>
        <taxon>Pentapetalae</taxon>
        <taxon>rosids</taxon>
        <taxon>fabids</taxon>
        <taxon>Fagales</taxon>
        <taxon>Fagaceae</taxon>
        <taxon>Quercus</taxon>
    </lineage>
</organism>
<sequence length="76" mass="8323">MTSRKLCAGDGKNAHLSNASTNLRLFKAELLDYDFIRSAVEGSIGVFHLASPVPVPSTTVPNPEARIPIYDFFFPN</sequence>
<reference evidence="1 2" key="1">
    <citation type="journal article" date="2016" name="G3 (Bethesda)">
        <title>First Draft Assembly and Annotation of the Genome of a California Endemic Oak Quercus lobata Nee (Fagaceae).</title>
        <authorList>
            <person name="Sork V.L."/>
            <person name="Fitz-Gibbon S.T."/>
            <person name="Puiu D."/>
            <person name="Crepeau M."/>
            <person name="Gugger P.F."/>
            <person name="Sherman R."/>
            <person name="Stevens K."/>
            <person name="Langley C.H."/>
            <person name="Pellegrini M."/>
            <person name="Salzberg S.L."/>
        </authorList>
    </citation>
    <scope>NUCLEOTIDE SEQUENCE [LARGE SCALE GENOMIC DNA]</scope>
    <source>
        <strain evidence="1 2">cv. SW786</strain>
    </source>
</reference>
<dbReference type="EnsemblPlants" id="QL03p020068:mrna">
    <property type="protein sequence ID" value="QL03p020068:mrna:CDS:1"/>
    <property type="gene ID" value="QL03p020068"/>
</dbReference>
<dbReference type="OMA" id="RIPIYDF"/>
<accession>A0A7N2L6C9</accession>
<dbReference type="Proteomes" id="UP000594261">
    <property type="component" value="Chromosome 3"/>
</dbReference>
<keyword evidence="2" id="KW-1185">Reference proteome</keyword>
<name>A0A7N2L6C9_QUELO</name>
<dbReference type="Gene3D" id="3.40.50.720">
    <property type="entry name" value="NAD(P)-binding Rossmann-like Domain"/>
    <property type="match status" value="1"/>
</dbReference>
<dbReference type="Gramene" id="QL03p020068:mrna">
    <property type="protein sequence ID" value="QL03p020068:mrna:CDS:1"/>
    <property type="gene ID" value="QL03p020068"/>
</dbReference>
<dbReference type="AlphaFoldDB" id="A0A7N2L6C9"/>
<dbReference type="InParanoid" id="A0A7N2L6C9"/>
<evidence type="ECO:0000313" key="1">
    <source>
        <dbReference type="EnsemblPlants" id="QL03p020068:mrna:CDS:1"/>
    </source>
</evidence>